<proteinExistence type="predicted"/>
<reference evidence="1 2" key="1">
    <citation type="submission" date="2024-02" db="EMBL/GenBank/DDBJ databases">
        <title>A draft genome for the cacao thread blight pathogen Marasmius crinis-equi.</title>
        <authorList>
            <person name="Cohen S.P."/>
            <person name="Baruah I.K."/>
            <person name="Amoako-Attah I."/>
            <person name="Bukari Y."/>
            <person name="Meinhardt L.W."/>
            <person name="Bailey B.A."/>
        </authorList>
    </citation>
    <scope>NUCLEOTIDE SEQUENCE [LARGE SCALE GENOMIC DNA]</scope>
    <source>
        <strain evidence="1 2">GH-76</strain>
    </source>
</reference>
<protein>
    <submittedName>
        <fullName evidence="1">Uncharacterized protein</fullName>
    </submittedName>
</protein>
<sequence length="60" mass="6723">MNDYLSFLIRQWDPISIGHKLEAFAVARCDATKVIKSQKGKAEALKKYTVRLVQDGLGLS</sequence>
<name>A0ABR3EJC3_9AGAR</name>
<evidence type="ECO:0000313" key="1">
    <source>
        <dbReference type="EMBL" id="KAL0562984.1"/>
    </source>
</evidence>
<gene>
    <name evidence="1" type="ORF">V5O48_019093</name>
</gene>
<organism evidence="1 2">
    <name type="scientific">Marasmius crinis-equi</name>
    <dbReference type="NCBI Taxonomy" id="585013"/>
    <lineage>
        <taxon>Eukaryota</taxon>
        <taxon>Fungi</taxon>
        <taxon>Dikarya</taxon>
        <taxon>Basidiomycota</taxon>
        <taxon>Agaricomycotina</taxon>
        <taxon>Agaricomycetes</taxon>
        <taxon>Agaricomycetidae</taxon>
        <taxon>Agaricales</taxon>
        <taxon>Marasmiineae</taxon>
        <taxon>Marasmiaceae</taxon>
        <taxon>Marasmius</taxon>
    </lineage>
</organism>
<evidence type="ECO:0000313" key="2">
    <source>
        <dbReference type="Proteomes" id="UP001465976"/>
    </source>
</evidence>
<keyword evidence="2" id="KW-1185">Reference proteome</keyword>
<dbReference type="EMBL" id="JBAHYK010004111">
    <property type="protein sequence ID" value="KAL0562984.1"/>
    <property type="molecule type" value="Genomic_DNA"/>
</dbReference>
<accession>A0ABR3EJC3</accession>
<dbReference type="Proteomes" id="UP001465976">
    <property type="component" value="Unassembled WGS sequence"/>
</dbReference>
<comment type="caution">
    <text evidence="1">The sequence shown here is derived from an EMBL/GenBank/DDBJ whole genome shotgun (WGS) entry which is preliminary data.</text>
</comment>